<dbReference type="Proteomes" id="UP000250235">
    <property type="component" value="Unassembled WGS sequence"/>
</dbReference>
<name>A0A2Z7APS2_9LAMI</name>
<protein>
    <submittedName>
        <fullName evidence="1">Uncharacterized protein</fullName>
    </submittedName>
</protein>
<gene>
    <name evidence="1" type="ORF">F511_18016</name>
</gene>
<sequence length="214" mass="24194">MVRRRFECFVRYSCKKSIHVCLLVVQPRADVNSDVNASQRSCSLWLVLREGYPPDLMTLTKAVPSNPNAGLKQSTRRTSPPALCTLSKLKGHQTKLKLVVILDTIKKTNDVPKPRICILARLVAIENLRIHSLKPCYHNVHPLYKGRQNFNLLLLIMSTMSTTRSTTPIIILSLRLMKLPLPIALRIGGIYEGTKQDKATENRYNIDITTICCT</sequence>
<keyword evidence="2" id="KW-1185">Reference proteome</keyword>
<dbReference type="AlphaFoldDB" id="A0A2Z7APS2"/>
<accession>A0A2Z7APS2</accession>
<dbReference type="EMBL" id="KV013351">
    <property type="protein sequence ID" value="KZV23891.1"/>
    <property type="molecule type" value="Genomic_DNA"/>
</dbReference>
<evidence type="ECO:0000313" key="2">
    <source>
        <dbReference type="Proteomes" id="UP000250235"/>
    </source>
</evidence>
<evidence type="ECO:0000313" key="1">
    <source>
        <dbReference type="EMBL" id="KZV23891.1"/>
    </source>
</evidence>
<reference evidence="1 2" key="1">
    <citation type="journal article" date="2015" name="Proc. Natl. Acad. Sci. U.S.A.">
        <title>The resurrection genome of Boea hygrometrica: A blueprint for survival of dehydration.</title>
        <authorList>
            <person name="Xiao L."/>
            <person name="Yang G."/>
            <person name="Zhang L."/>
            <person name="Yang X."/>
            <person name="Zhao S."/>
            <person name="Ji Z."/>
            <person name="Zhou Q."/>
            <person name="Hu M."/>
            <person name="Wang Y."/>
            <person name="Chen M."/>
            <person name="Xu Y."/>
            <person name="Jin H."/>
            <person name="Xiao X."/>
            <person name="Hu G."/>
            <person name="Bao F."/>
            <person name="Hu Y."/>
            <person name="Wan P."/>
            <person name="Li L."/>
            <person name="Deng X."/>
            <person name="Kuang T."/>
            <person name="Xiang C."/>
            <person name="Zhu J.K."/>
            <person name="Oliver M.J."/>
            <person name="He Y."/>
        </authorList>
    </citation>
    <scope>NUCLEOTIDE SEQUENCE [LARGE SCALE GENOMIC DNA]</scope>
    <source>
        <strain evidence="2">cv. XS01</strain>
    </source>
</reference>
<organism evidence="1 2">
    <name type="scientific">Dorcoceras hygrometricum</name>
    <dbReference type="NCBI Taxonomy" id="472368"/>
    <lineage>
        <taxon>Eukaryota</taxon>
        <taxon>Viridiplantae</taxon>
        <taxon>Streptophyta</taxon>
        <taxon>Embryophyta</taxon>
        <taxon>Tracheophyta</taxon>
        <taxon>Spermatophyta</taxon>
        <taxon>Magnoliopsida</taxon>
        <taxon>eudicotyledons</taxon>
        <taxon>Gunneridae</taxon>
        <taxon>Pentapetalae</taxon>
        <taxon>asterids</taxon>
        <taxon>lamiids</taxon>
        <taxon>Lamiales</taxon>
        <taxon>Gesneriaceae</taxon>
        <taxon>Didymocarpoideae</taxon>
        <taxon>Trichosporeae</taxon>
        <taxon>Loxocarpinae</taxon>
        <taxon>Dorcoceras</taxon>
    </lineage>
</organism>
<proteinExistence type="predicted"/>